<dbReference type="SUPFAM" id="SSF56317">
    <property type="entry name" value="Carbon-nitrogen hydrolase"/>
    <property type="match status" value="1"/>
</dbReference>
<organism evidence="3 4">
    <name type="scientific">Caldanaerobacter subterraneus</name>
    <dbReference type="NCBI Taxonomy" id="911092"/>
    <lineage>
        <taxon>Bacteria</taxon>
        <taxon>Bacillati</taxon>
        <taxon>Bacillota</taxon>
        <taxon>Clostridia</taxon>
        <taxon>Thermoanaerobacterales</taxon>
        <taxon>Thermoanaerobacteraceae</taxon>
        <taxon>Caldanaerobacter</taxon>
    </lineage>
</organism>
<dbReference type="RefSeq" id="WP_170270271.1">
    <property type="nucleotide sequence ID" value="NZ_JABEQB010000004.1"/>
</dbReference>
<evidence type="ECO:0000256" key="1">
    <source>
        <dbReference type="ARBA" id="ARBA00010613"/>
    </source>
</evidence>
<comment type="similarity">
    <text evidence="1">Belongs to the carbon-nitrogen hydrolase superfamily. NIT1/NIT2 family.</text>
</comment>
<feature type="domain" description="CN hydrolase" evidence="2">
    <location>
        <begin position="4"/>
        <end position="244"/>
    </location>
</feature>
<proteinExistence type="inferred from homology"/>
<dbReference type="CDD" id="cd07581">
    <property type="entry name" value="nitrilase_3"/>
    <property type="match status" value="1"/>
</dbReference>
<dbReference type="InterPro" id="IPR036526">
    <property type="entry name" value="C-N_Hydrolase_sf"/>
</dbReference>
<name>A0A7Y2PJP6_9THEO</name>
<dbReference type="Proteomes" id="UP000529861">
    <property type="component" value="Unassembled WGS sequence"/>
</dbReference>
<accession>A0A7Y2PJP6</accession>
<dbReference type="PANTHER" id="PTHR23088">
    <property type="entry name" value="NITRILASE-RELATED"/>
    <property type="match status" value="1"/>
</dbReference>
<comment type="caution">
    <text evidence="3">The sequence shown here is derived from an EMBL/GenBank/DDBJ whole genome shotgun (WGS) entry which is preliminary data.</text>
</comment>
<dbReference type="EMBL" id="JABEQB010000004">
    <property type="protein sequence ID" value="NNG66099.1"/>
    <property type="molecule type" value="Genomic_DNA"/>
</dbReference>
<gene>
    <name evidence="3" type="ORF">HKI81_02445</name>
</gene>
<sequence>MRELTIGIVQFGATQDKKENLEKIKKLIGRRKYAEIVVIPEYSNYHFVGLSPEKSYELAEPLEGSFITSLQEIALSHKIYLIGAFLEKSSFYPKVYNTAFLISPEGKLIGTYRKIHLFDAYNYKESDYVVAGNEPSKVYDIGKVKIALSVCFDLRFPELYRVLALEGAEVFIMPTAWYSGPLKEETLSLLTRARAVENTSYMVVACQFNKTFTGRSSVIDPFGTVLTDLSIGEKYSEISIDLDLVEEARKTIPVLFLRKPEIYCPKICGHYRVL</sequence>
<dbReference type="PANTHER" id="PTHR23088:SF27">
    <property type="entry name" value="DEAMINATED GLUTATHIONE AMIDASE"/>
    <property type="match status" value="1"/>
</dbReference>
<evidence type="ECO:0000313" key="3">
    <source>
        <dbReference type="EMBL" id="NNG66099.1"/>
    </source>
</evidence>
<dbReference type="AlphaFoldDB" id="A0A7Y2PJP6"/>
<dbReference type="PROSITE" id="PS50263">
    <property type="entry name" value="CN_HYDROLASE"/>
    <property type="match status" value="1"/>
</dbReference>
<dbReference type="Pfam" id="PF00795">
    <property type="entry name" value="CN_hydrolase"/>
    <property type="match status" value="1"/>
</dbReference>
<dbReference type="Gene3D" id="3.60.110.10">
    <property type="entry name" value="Carbon-nitrogen hydrolase"/>
    <property type="match status" value="1"/>
</dbReference>
<protein>
    <submittedName>
        <fullName evidence="3">Carbon-nitrogen hydrolase family protein</fullName>
    </submittedName>
</protein>
<evidence type="ECO:0000313" key="4">
    <source>
        <dbReference type="Proteomes" id="UP000529861"/>
    </source>
</evidence>
<reference evidence="3 4" key="1">
    <citation type="submission" date="2020-04" db="EMBL/GenBank/DDBJ databases">
        <title>Draft genome sequence of Caldanaerobacter sunterraneus. strain 1523vc isolated from Griffin hot spring, Kamchatka, Russia.</title>
        <authorList>
            <person name="Toshchakov S.V."/>
            <person name="Podosokorskaya O.A."/>
            <person name="Kublanov I.V."/>
            <person name="Korzhenkov A."/>
            <person name="Patrushev M.V."/>
        </authorList>
    </citation>
    <scope>NUCLEOTIDE SEQUENCE [LARGE SCALE GENOMIC DNA]</scope>
    <source>
        <strain evidence="3 4">1523vc</strain>
    </source>
</reference>
<dbReference type="GO" id="GO:0016787">
    <property type="term" value="F:hydrolase activity"/>
    <property type="evidence" value="ECO:0007669"/>
    <property type="project" value="UniProtKB-KW"/>
</dbReference>
<dbReference type="InterPro" id="IPR003010">
    <property type="entry name" value="C-N_Hydrolase"/>
</dbReference>
<evidence type="ECO:0000259" key="2">
    <source>
        <dbReference type="PROSITE" id="PS50263"/>
    </source>
</evidence>
<keyword evidence="3" id="KW-0378">Hydrolase</keyword>